<dbReference type="InterPro" id="IPR036850">
    <property type="entry name" value="NDK-like_dom_sf"/>
</dbReference>
<name>A0A1H0VAL2_9BURK</name>
<reference evidence="2" key="1">
    <citation type="submission" date="2016-10" db="EMBL/GenBank/DDBJ databases">
        <authorList>
            <person name="Varghese N."/>
            <person name="Submissions S."/>
        </authorList>
    </citation>
    <scope>NUCLEOTIDE SEQUENCE [LARGE SCALE GENOMIC DNA]</scope>
    <source>
        <strain evidence="2">DSM 17101</strain>
    </source>
</reference>
<gene>
    <name evidence="1" type="ORF">SAMN04489708_12453</name>
</gene>
<proteinExistence type="predicted"/>
<protein>
    <submittedName>
        <fullName evidence="1">Nucleoside diphosphate kinase</fullName>
    </submittedName>
</protein>
<evidence type="ECO:0000313" key="1">
    <source>
        <dbReference type="EMBL" id="SDP75126.1"/>
    </source>
</evidence>
<dbReference type="SUPFAM" id="SSF54919">
    <property type="entry name" value="Nucleoside diphosphate kinase, NDK"/>
    <property type="match status" value="1"/>
</dbReference>
<dbReference type="RefSeq" id="WP_167361294.1">
    <property type="nucleotide sequence ID" value="NZ_CP028290.1"/>
</dbReference>
<keyword evidence="2" id="KW-1185">Reference proteome</keyword>
<organism evidence="1 2">
    <name type="scientific">Paracidovorax cattleyae</name>
    <dbReference type="NCBI Taxonomy" id="80868"/>
    <lineage>
        <taxon>Bacteria</taxon>
        <taxon>Pseudomonadati</taxon>
        <taxon>Pseudomonadota</taxon>
        <taxon>Betaproteobacteria</taxon>
        <taxon>Burkholderiales</taxon>
        <taxon>Comamonadaceae</taxon>
        <taxon>Paracidovorax</taxon>
    </lineage>
</organism>
<keyword evidence="1" id="KW-0808">Transferase</keyword>
<keyword evidence="1" id="KW-0418">Kinase</keyword>
<dbReference type="Gene3D" id="3.30.70.141">
    <property type="entry name" value="Nucleoside diphosphate kinase-like domain"/>
    <property type="match status" value="1"/>
</dbReference>
<dbReference type="EMBL" id="FNJL01000024">
    <property type="protein sequence ID" value="SDP75126.1"/>
    <property type="molecule type" value="Genomic_DNA"/>
</dbReference>
<sequence length="331" mass="36485">MQNEYSELIPLLTVQDAKIQAYRSDFVSEEAWDILCRVWGDRVGEFVYGHSFVLIKPEALARRCSQSVLLFLQKKRLVPVAVTPVSVDRNAAHLIWRFQWNAATVDRVRLTNMVNAQSDSILVMVRDADHGVVPASVKLWGMKGSAHADRRNEQHLRTLLRMHNRMLGFVHTPDEPADLVRDLSILLGGPALVALVRDCAAAPARSAVDLAASVCAEVLRTEAASRKNEIDPARSMARLQDALGRRSPGLRALADAMQSNTKLPLDAVLEAVDGGLAQPWDVLTIASEVIRHDRPGVKPLIDARAVGEVTSRWAEHGAVLKNALDESIHAF</sequence>
<dbReference type="GO" id="GO:0016301">
    <property type="term" value="F:kinase activity"/>
    <property type="evidence" value="ECO:0007669"/>
    <property type="project" value="UniProtKB-KW"/>
</dbReference>
<dbReference type="AlphaFoldDB" id="A0A1H0VAL2"/>
<accession>A0A1H0VAL2</accession>
<dbReference type="Proteomes" id="UP000199317">
    <property type="component" value="Unassembled WGS sequence"/>
</dbReference>
<evidence type="ECO:0000313" key="2">
    <source>
        <dbReference type="Proteomes" id="UP000199317"/>
    </source>
</evidence>